<dbReference type="AlphaFoldDB" id="A0A6G0SZW5"/>
<sequence length="356" mass="40719">MQGGKDVFRLYYYYYDVFLAATLELSNKLFFFALLAYICCKNILISYSKSTHTMSFSSQIFRSPEYTSFRCNVPLKQIILDDTGANKGWRVYDTGPRSVETPLVFLHAVSGRAEVFFKQLLTLSSKGYRVISAENPPYWSVTEWCEGFMQLLDHMDIKQVHLFGASLGGFLAQKFVEFSTIVHQPRVVSLFLCNSFTDTSIFKYKDAAVLFWILPAMVLRKMVLSNLSSRETFYDTQIMDSIDFIVELIESLSQADLASRLTMNCLNSRVNTSLMRGLKSVTLMDVFDDYALGSPIKEKIYQEYPDAKLAQLKSGGNFPYLSRSDEVNLHLQIHLRKYDGTPFSASDNIPITEEFE</sequence>
<evidence type="ECO:0000313" key="4">
    <source>
        <dbReference type="EMBL" id="KAE9523869.1"/>
    </source>
</evidence>
<dbReference type="EMBL" id="VYZN01000075">
    <property type="protein sequence ID" value="KAE9523869.1"/>
    <property type="molecule type" value="Genomic_DNA"/>
</dbReference>
<organism evidence="4 5">
    <name type="scientific">Aphis glycines</name>
    <name type="common">Soybean aphid</name>
    <dbReference type="NCBI Taxonomy" id="307491"/>
    <lineage>
        <taxon>Eukaryota</taxon>
        <taxon>Metazoa</taxon>
        <taxon>Ecdysozoa</taxon>
        <taxon>Arthropoda</taxon>
        <taxon>Hexapoda</taxon>
        <taxon>Insecta</taxon>
        <taxon>Pterygota</taxon>
        <taxon>Neoptera</taxon>
        <taxon>Paraneoptera</taxon>
        <taxon>Hemiptera</taxon>
        <taxon>Sternorrhyncha</taxon>
        <taxon>Aphidomorpha</taxon>
        <taxon>Aphidoidea</taxon>
        <taxon>Aphididae</taxon>
        <taxon>Aphidini</taxon>
        <taxon>Aphis</taxon>
        <taxon>Aphis</taxon>
    </lineage>
</organism>
<dbReference type="Gene3D" id="3.40.50.1820">
    <property type="entry name" value="alpha/beta hydrolase"/>
    <property type="match status" value="1"/>
</dbReference>
<evidence type="ECO:0008006" key="6">
    <source>
        <dbReference type="Google" id="ProtNLM"/>
    </source>
</evidence>
<dbReference type="PANTHER" id="PTHR15913:SF0">
    <property type="entry name" value="MASPARDIN"/>
    <property type="match status" value="1"/>
</dbReference>
<evidence type="ECO:0000256" key="3">
    <source>
        <dbReference type="ARBA" id="ARBA00022490"/>
    </source>
</evidence>
<evidence type="ECO:0000256" key="1">
    <source>
        <dbReference type="ARBA" id="ARBA00004496"/>
    </source>
</evidence>
<name>A0A6G0SZW5_APHGL</name>
<keyword evidence="3" id="KW-0963">Cytoplasm</keyword>
<proteinExistence type="inferred from homology"/>
<dbReference type="PANTHER" id="PTHR15913">
    <property type="entry name" value="ACID CLUSTER PROTEIN 33"/>
    <property type="match status" value="1"/>
</dbReference>
<gene>
    <name evidence="4" type="ORF">AGLY_015757</name>
</gene>
<evidence type="ECO:0000256" key="2">
    <source>
        <dbReference type="ARBA" id="ARBA00008645"/>
    </source>
</evidence>
<reference evidence="4 5" key="1">
    <citation type="submission" date="2019-08" db="EMBL/GenBank/DDBJ databases">
        <title>The genome of the soybean aphid Biotype 1, its phylome, world population structure and adaptation to the North American continent.</title>
        <authorList>
            <person name="Giordano R."/>
            <person name="Donthu R.K."/>
            <person name="Hernandez A.G."/>
            <person name="Wright C.L."/>
            <person name="Zimin A.V."/>
        </authorList>
    </citation>
    <scope>NUCLEOTIDE SEQUENCE [LARGE SCALE GENOMIC DNA]</scope>
    <source>
        <tissue evidence="4">Whole aphids</tissue>
    </source>
</reference>
<dbReference type="InterPro" id="IPR026151">
    <property type="entry name" value="Maspardin"/>
</dbReference>
<dbReference type="OrthoDB" id="10264550at2759"/>
<keyword evidence="5" id="KW-1185">Reference proteome</keyword>
<evidence type="ECO:0000313" key="5">
    <source>
        <dbReference type="Proteomes" id="UP000475862"/>
    </source>
</evidence>
<comment type="caution">
    <text evidence="4">The sequence shown here is derived from an EMBL/GenBank/DDBJ whole genome shotgun (WGS) entry which is preliminary data.</text>
</comment>
<dbReference type="SUPFAM" id="SSF53474">
    <property type="entry name" value="alpha/beta-Hydrolases"/>
    <property type="match status" value="1"/>
</dbReference>
<dbReference type="InterPro" id="IPR029058">
    <property type="entry name" value="AB_hydrolase_fold"/>
</dbReference>
<protein>
    <recommendedName>
        <fullName evidence="6">Maspardin</fullName>
    </recommendedName>
</protein>
<dbReference type="GO" id="GO:0005737">
    <property type="term" value="C:cytoplasm"/>
    <property type="evidence" value="ECO:0007669"/>
    <property type="project" value="UniProtKB-SubCell"/>
</dbReference>
<comment type="subcellular location">
    <subcellularLocation>
        <location evidence="1">Cytoplasm</location>
    </subcellularLocation>
</comment>
<accession>A0A6G0SZW5</accession>
<dbReference type="Proteomes" id="UP000475862">
    <property type="component" value="Unassembled WGS sequence"/>
</dbReference>
<comment type="similarity">
    <text evidence="2">Belongs to the AB hydrolase superfamily.</text>
</comment>